<dbReference type="PANTHER" id="PTHR43257:SF2">
    <property type="entry name" value="PYRUVATE DEHYDROGENASE E1 COMPONENT SUBUNIT BETA"/>
    <property type="match status" value="1"/>
</dbReference>
<comment type="caution">
    <text evidence="6">The sequence shown here is derived from an EMBL/GenBank/DDBJ whole genome shotgun (WGS) entry which is preliminary data.</text>
</comment>
<dbReference type="Pfam" id="PF02779">
    <property type="entry name" value="Transket_pyr"/>
    <property type="match status" value="1"/>
</dbReference>
<dbReference type="NCBIfam" id="NF006667">
    <property type="entry name" value="PRK09212.1"/>
    <property type="match status" value="1"/>
</dbReference>
<name>A0A0P6XJ15_9CHLR</name>
<organism evidence="6 7">
    <name type="scientific">Leptolinea tardivitalis</name>
    <dbReference type="NCBI Taxonomy" id="229920"/>
    <lineage>
        <taxon>Bacteria</taxon>
        <taxon>Bacillati</taxon>
        <taxon>Chloroflexota</taxon>
        <taxon>Anaerolineae</taxon>
        <taxon>Anaerolineales</taxon>
        <taxon>Anaerolineaceae</taxon>
        <taxon>Leptolinea</taxon>
    </lineage>
</organism>
<dbReference type="FunFam" id="3.40.50.970:FF:000001">
    <property type="entry name" value="Pyruvate dehydrogenase E1 beta subunit"/>
    <property type="match status" value="1"/>
</dbReference>
<evidence type="ECO:0000256" key="2">
    <source>
        <dbReference type="ARBA" id="ARBA00023002"/>
    </source>
</evidence>
<comment type="cofactor">
    <cofactor evidence="1">
        <name>thiamine diphosphate</name>
        <dbReference type="ChEBI" id="CHEBI:58937"/>
    </cofactor>
</comment>
<evidence type="ECO:0000256" key="4">
    <source>
        <dbReference type="ARBA" id="ARBA00051911"/>
    </source>
</evidence>
<dbReference type="Proteomes" id="UP000050430">
    <property type="component" value="Unassembled WGS sequence"/>
</dbReference>
<dbReference type="SUPFAM" id="SSF52922">
    <property type="entry name" value="TK C-terminal domain-like"/>
    <property type="match status" value="1"/>
</dbReference>
<dbReference type="InterPro" id="IPR029061">
    <property type="entry name" value="THDP-binding"/>
</dbReference>
<dbReference type="CDD" id="cd07036">
    <property type="entry name" value="TPP_PYR_E1-PDHc-beta_like"/>
    <property type="match status" value="1"/>
</dbReference>
<dbReference type="Gene3D" id="3.40.50.920">
    <property type="match status" value="1"/>
</dbReference>
<gene>
    <name evidence="6" type="ORF">ADM99_12135</name>
</gene>
<dbReference type="CDD" id="cd02000">
    <property type="entry name" value="TPP_E1_PDC_ADC_BCADC"/>
    <property type="match status" value="1"/>
</dbReference>
<dbReference type="Pfam" id="PF02780">
    <property type="entry name" value="Transketolase_C"/>
    <property type="match status" value="1"/>
</dbReference>
<dbReference type="InterPro" id="IPR001017">
    <property type="entry name" value="DH_E1"/>
</dbReference>
<proteinExistence type="predicted"/>
<dbReference type="AlphaFoldDB" id="A0A0P6XJ15"/>
<dbReference type="EMBL" id="LGCK01000012">
    <property type="protein sequence ID" value="KPL71188.1"/>
    <property type="molecule type" value="Genomic_DNA"/>
</dbReference>
<dbReference type="InterPro" id="IPR009014">
    <property type="entry name" value="Transketo_C/PFOR_II"/>
</dbReference>
<keyword evidence="7" id="KW-1185">Reference proteome</keyword>
<dbReference type="FunFam" id="3.40.50.920:FF:000001">
    <property type="entry name" value="Pyruvate dehydrogenase E1 beta subunit"/>
    <property type="match status" value="1"/>
</dbReference>
<dbReference type="SMART" id="SM00861">
    <property type="entry name" value="Transket_pyr"/>
    <property type="match status" value="1"/>
</dbReference>
<dbReference type="SUPFAM" id="SSF52518">
    <property type="entry name" value="Thiamin diphosphate-binding fold (THDP-binding)"/>
    <property type="match status" value="2"/>
</dbReference>
<dbReference type="PATRIC" id="fig|229920.5.peg.2750"/>
<evidence type="ECO:0000259" key="5">
    <source>
        <dbReference type="SMART" id="SM00861"/>
    </source>
</evidence>
<dbReference type="STRING" id="229920.ADM99_12135"/>
<evidence type="ECO:0000313" key="7">
    <source>
        <dbReference type="Proteomes" id="UP000050430"/>
    </source>
</evidence>
<accession>A0A0P6XJ15</accession>
<keyword evidence="2" id="KW-0560">Oxidoreductase</keyword>
<evidence type="ECO:0000256" key="3">
    <source>
        <dbReference type="ARBA" id="ARBA00023052"/>
    </source>
</evidence>
<evidence type="ECO:0000256" key="1">
    <source>
        <dbReference type="ARBA" id="ARBA00001964"/>
    </source>
</evidence>
<dbReference type="Pfam" id="PF00676">
    <property type="entry name" value="E1_dh"/>
    <property type="match status" value="1"/>
</dbReference>
<dbReference type="InterPro" id="IPR005475">
    <property type="entry name" value="Transketolase-like_Pyr-bd"/>
</dbReference>
<evidence type="ECO:0000313" key="6">
    <source>
        <dbReference type="EMBL" id="KPL71188.1"/>
    </source>
</evidence>
<feature type="domain" description="Transketolase-like pyrimidine-binding" evidence="5">
    <location>
        <begin position="365"/>
        <end position="540"/>
    </location>
</feature>
<reference evidence="6 7" key="1">
    <citation type="submission" date="2015-07" db="EMBL/GenBank/DDBJ databases">
        <title>Genome sequence of Leptolinea tardivitalis DSM 16556.</title>
        <authorList>
            <person name="Hemp J."/>
            <person name="Ward L.M."/>
            <person name="Pace L.A."/>
            <person name="Fischer W.W."/>
        </authorList>
    </citation>
    <scope>NUCLEOTIDE SEQUENCE [LARGE SCALE GENOMIC DNA]</scope>
    <source>
        <strain evidence="6 7">YMTK-2</strain>
    </source>
</reference>
<keyword evidence="3" id="KW-0786">Thiamine pyrophosphate</keyword>
<dbReference type="Gene3D" id="3.40.50.970">
    <property type="match status" value="2"/>
</dbReference>
<dbReference type="PANTHER" id="PTHR43257">
    <property type="entry name" value="PYRUVATE DEHYDROGENASE E1 COMPONENT BETA SUBUNIT"/>
    <property type="match status" value="1"/>
</dbReference>
<dbReference type="GO" id="GO:0004591">
    <property type="term" value="F:oxoglutarate dehydrogenase (succinyl-transferring) activity"/>
    <property type="evidence" value="ECO:0007669"/>
    <property type="project" value="UniProtKB-EC"/>
</dbReference>
<comment type="catalytic activity">
    <reaction evidence="4">
        <text>N(6)-[(R)-lipoyl]-L-lysyl-[protein] + 2-oxoglutarate + H(+) = N(6)-[(R)-S(8)-succinyldihydrolipoyl]-L-lysyl-[protein] + CO2</text>
        <dbReference type="Rhea" id="RHEA:12188"/>
        <dbReference type="Rhea" id="RHEA-COMP:10474"/>
        <dbReference type="Rhea" id="RHEA-COMP:20092"/>
        <dbReference type="ChEBI" id="CHEBI:15378"/>
        <dbReference type="ChEBI" id="CHEBI:16526"/>
        <dbReference type="ChEBI" id="CHEBI:16810"/>
        <dbReference type="ChEBI" id="CHEBI:83099"/>
        <dbReference type="ChEBI" id="CHEBI:83120"/>
        <dbReference type="EC" id="1.2.4.2"/>
    </reaction>
</comment>
<protein>
    <submittedName>
        <fullName evidence="6">Dehydrogenase</fullName>
    </submittedName>
</protein>
<sequence>MSALIEEQELTKEELLTCLRQMEEIRAFEDNIAELLGRAVLKGASHLYAGEEAVAVGAVSALRNDDLITSTHRGHGHAHAHGDRHAVGEAEKQEHLNKMMAEVLGKSGGYCKGKGGSMHIADVAHGNLGATGIVGGNLPVAVGAALAQKLKGTDKVVVCFFGDGASNEGNFHEALNMASVWKLPIIFVVENNLYGMSVPFANVSNLKDIAARSAAYGIPGVVVDGMDVLEVRKATAEAAKRARSGEGPTLIEAKTYRWYGHSHSDPRAYRTREEEAEWKKRDPILVMKEEMKVVKMLTDKEIETIEKGVEKKIEKAMDFAMASPEPPASEVFTDVFAPSKFVPDDYEKDRQLRDHIKAGQITREISYAQALQEAMREEMKRDSSVFLMGEDIGLYGGSYGATRGLFQEFGKWRVIDTPISEAGIGGAAVGAAMAGMRPVAEIMYVDFTPLIIDQVANVGAKNRYMFGGKTTVPMVVRTEGGAGRAIAAHHSQSLESLWTHFPGIYVVMPSTAYDAKGLLKAAIRDDNPVMFIEHKMLYKEKGPVPEEDYIIPFGVADIKRPGKDITLVTYSRMVFRALEAAKELEKEGLDVEVIDLRTLNPLDIDTIVTSVKKTGRLVCVSEAYENTGFINEILVQINERAFDYLDAPMVRVAAANVPVPRAENLEDIAIPNTRRVMDACRKVMK</sequence>
<dbReference type="InterPro" id="IPR033248">
    <property type="entry name" value="Transketolase_C"/>
</dbReference>